<evidence type="ECO:0000313" key="3">
    <source>
        <dbReference type="Proteomes" id="UP000325577"/>
    </source>
</evidence>
<feature type="region of interest" description="Disordered" evidence="1">
    <location>
        <begin position="1"/>
        <end position="35"/>
    </location>
</feature>
<evidence type="ECO:0000313" key="2">
    <source>
        <dbReference type="EMBL" id="KAA8542584.1"/>
    </source>
</evidence>
<reference evidence="2 3" key="1">
    <citation type="submission" date="2019-09" db="EMBL/GenBank/DDBJ databases">
        <title>A chromosome-level genome assembly of the Chinese tupelo Nyssa sinensis.</title>
        <authorList>
            <person name="Yang X."/>
            <person name="Kang M."/>
            <person name="Yang Y."/>
            <person name="Xiong H."/>
            <person name="Wang M."/>
            <person name="Zhang Z."/>
            <person name="Wang Z."/>
            <person name="Wu H."/>
            <person name="Ma T."/>
            <person name="Liu J."/>
            <person name="Xi Z."/>
        </authorList>
    </citation>
    <scope>NUCLEOTIDE SEQUENCE [LARGE SCALE GENOMIC DNA]</scope>
    <source>
        <strain evidence="2">J267</strain>
        <tissue evidence="2">Leaf</tissue>
    </source>
</reference>
<dbReference type="EMBL" id="CM018035">
    <property type="protein sequence ID" value="KAA8542584.1"/>
    <property type="molecule type" value="Genomic_DNA"/>
</dbReference>
<protein>
    <submittedName>
        <fullName evidence="2">Uncharacterized protein</fullName>
    </submittedName>
</protein>
<organism evidence="2 3">
    <name type="scientific">Nyssa sinensis</name>
    <dbReference type="NCBI Taxonomy" id="561372"/>
    <lineage>
        <taxon>Eukaryota</taxon>
        <taxon>Viridiplantae</taxon>
        <taxon>Streptophyta</taxon>
        <taxon>Embryophyta</taxon>
        <taxon>Tracheophyta</taxon>
        <taxon>Spermatophyta</taxon>
        <taxon>Magnoliopsida</taxon>
        <taxon>eudicotyledons</taxon>
        <taxon>Gunneridae</taxon>
        <taxon>Pentapetalae</taxon>
        <taxon>asterids</taxon>
        <taxon>Cornales</taxon>
        <taxon>Nyssaceae</taxon>
        <taxon>Nyssa</taxon>
    </lineage>
</organism>
<sequence length="95" mass="10099">MKLTEEESIGDGDGASMPRSFWYNSGDKPGTGLEDDGATTIWLTLDGGCCGGNCRIDELEQSINDLRVEMGQEGSPSPFAPLKRKENTKAADASA</sequence>
<dbReference type="Proteomes" id="UP000325577">
    <property type="component" value="Linkage Group LG12"/>
</dbReference>
<gene>
    <name evidence="2" type="ORF">F0562_023736</name>
</gene>
<keyword evidence="3" id="KW-1185">Reference proteome</keyword>
<dbReference type="AlphaFoldDB" id="A0A5J5BIN8"/>
<feature type="region of interest" description="Disordered" evidence="1">
    <location>
        <begin position="69"/>
        <end position="95"/>
    </location>
</feature>
<dbReference type="OrthoDB" id="4159489at2759"/>
<evidence type="ECO:0000256" key="1">
    <source>
        <dbReference type="SAM" id="MobiDB-lite"/>
    </source>
</evidence>
<feature type="compositionally biased region" description="Acidic residues" evidence="1">
    <location>
        <begin position="1"/>
        <end position="10"/>
    </location>
</feature>
<proteinExistence type="predicted"/>
<accession>A0A5J5BIN8</accession>
<name>A0A5J5BIN8_9ASTE</name>